<evidence type="ECO:0000313" key="1">
    <source>
        <dbReference type="EMBL" id="CCH30174.1"/>
    </source>
</evidence>
<name>K0JZU6_SACES</name>
<keyword evidence="2" id="KW-1185">Reference proteome</keyword>
<accession>K0JZU6</accession>
<organism evidence="1 2">
    <name type="scientific">Saccharothrix espanaensis (strain ATCC 51144 / DSM 44229 / JCM 9112 / NBRC 15066 / NRRL 15764)</name>
    <dbReference type="NCBI Taxonomy" id="1179773"/>
    <lineage>
        <taxon>Bacteria</taxon>
        <taxon>Bacillati</taxon>
        <taxon>Actinomycetota</taxon>
        <taxon>Actinomycetes</taxon>
        <taxon>Pseudonocardiales</taxon>
        <taxon>Pseudonocardiaceae</taxon>
        <taxon>Saccharothrix</taxon>
    </lineage>
</organism>
<dbReference type="AlphaFoldDB" id="K0JZU6"/>
<evidence type="ECO:0000313" key="2">
    <source>
        <dbReference type="Proteomes" id="UP000006281"/>
    </source>
</evidence>
<reference evidence="1 2" key="1">
    <citation type="journal article" date="2012" name="BMC Genomics">
        <title>Complete genome sequence of Saccharothrix espanaensis DSM 44229T and comparison to the other completely sequenced Pseudonocardiaceae.</title>
        <authorList>
            <person name="Strobel T."/>
            <person name="Al-Dilaimi A."/>
            <person name="Blom J."/>
            <person name="Gessner A."/>
            <person name="Kalinowski J."/>
            <person name="Luzhetska M."/>
            <person name="Puhler A."/>
            <person name="Szczepanowski R."/>
            <person name="Bechthold A."/>
            <person name="Ruckert C."/>
        </authorList>
    </citation>
    <scope>NUCLEOTIDE SEQUENCE [LARGE SCALE GENOMIC DNA]</scope>
    <source>
        <strain evidence="2">ATCC 51144 / DSM 44229 / JCM 9112 / NBRC 15066 / NRRL 15764</strain>
    </source>
</reference>
<proteinExistence type="predicted"/>
<dbReference type="KEGG" id="sesp:BN6_28650"/>
<dbReference type="EMBL" id="HE804045">
    <property type="protein sequence ID" value="CCH30174.1"/>
    <property type="molecule type" value="Genomic_DNA"/>
</dbReference>
<sequence length="56" mass="6305">MLEQIDDALERRWAAALLALSRDERARIIGWFPHLAATVEEARALPSAEPSPSHRL</sequence>
<dbReference type="HOGENOM" id="CLU_3011632_0_0_11"/>
<protein>
    <submittedName>
        <fullName evidence="1">Uncharacterized protein</fullName>
    </submittedName>
</protein>
<dbReference type="Proteomes" id="UP000006281">
    <property type="component" value="Chromosome"/>
</dbReference>
<gene>
    <name evidence="1" type="ordered locus">BN6_28650</name>
</gene>